<evidence type="ECO:0000256" key="1">
    <source>
        <dbReference type="ARBA" id="ARBA00001946"/>
    </source>
</evidence>
<dbReference type="PANTHER" id="PTHR30040">
    <property type="entry name" value="THIAMINE BIOSYNTHESIS LIPOPROTEIN APBE"/>
    <property type="match status" value="1"/>
</dbReference>
<protein>
    <recommendedName>
        <fullName evidence="3">FAD:protein FMN transferase</fullName>
        <ecNumber evidence="2">2.7.1.180</ecNumber>
    </recommendedName>
    <alternativeName>
        <fullName evidence="9">Flavin transferase</fullName>
    </alternativeName>
</protein>
<reference evidence="11 12" key="1">
    <citation type="submission" date="2020-05" db="EMBL/GenBank/DDBJ databases">
        <title>Strain PA2F3 complete genome.</title>
        <authorList>
            <person name="Kim Y.-S."/>
            <person name="Kim S.-J."/>
            <person name="Jung H.-k."/>
            <person name="Kim S.-E."/>
            <person name="Kim K.-H."/>
        </authorList>
    </citation>
    <scope>NUCLEOTIDE SEQUENCE [LARGE SCALE GENOMIC DNA]</scope>
    <source>
        <strain evidence="11 12">PA2F3</strain>
    </source>
</reference>
<evidence type="ECO:0000256" key="10">
    <source>
        <dbReference type="ARBA" id="ARBA00048540"/>
    </source>
</evidence>
<evidence type="ECO:0000256" key="7">
    <source>
        <dbReference type="ARBA" id="ARBA00022827"/>
    </source>
</evidence>
<keyword evidence="8" id="KW-0460">Magnesium</keyword>
<dbReference type="SUPFAM" id="SSF143631">
    <property type="entry name" value="ApbE-like"/>
    <property type="match status" value="1"/>
</dbReference>
<dbReference type="GO" id="GO:0016740">
    <property type="term" value="F:transferase activity"/>
    <property type="evidence" value="ECO:0007669"/>
    <property type="project" value="UniProtKB-KW"/>
</dbReference>
<gene>
    <name evidence="11" type="ORF">HQM25_06280</name>
</gene>
<comment type="cofactor">
    <cofactor evidence="1">
        <name>Mg(2+)</name>
        <dbReference type="ChEBI" id="CHEBI:18420"/>
    </cofactor>
</comment>
<dbReference type="GO" id="GO:0046872">
    <property type="term" value="F:metal ion binding"/>
    <property type="evidence" value="ECO:0007669"/>
    <property type="project" value="UniProtKB-KW"/>
</dbReference>
<dbReference type="RefSeq" id="WP_172989462.1">
    <property type="nucleotide sequence ID" value="NZ_CP054038.1"/>
</dbReference>
<dbReference type="InterPro" id="IPR003374">
    <property type="entry name" value="ApbE-like_sf"/>
</dbReference>
<evidence type="ECO:0000256" key="3">
    <source>
        <dbReference type="ARBA" id="ARBA00016337"/>
    </source>
</evidence>
<dbReference type="Gene3D" id="3.10.520.10">
    <property type="entry name" value="ApbE-like domains"/>
    <property type="match status" value="1"/>
</dbReference>
<dbReference type="EMBL" id="CP054038">
    <property type="protein sequence ID" value="QKJ19021.1"/>
    <property type="molecule type" value="Genomic_DNA"/>
</dbReference>
<evidence type="ECO:0000256" key="9">
    <source>
        <dbReference type="ARBA" id="ARBA00031306"/>
    </source>
</evidence>
<dbReference type="AlphaFoldDB" id="A0A7D4TG30"/>
<sequence>MTAPAAVWRFDAIGTAWEVETSPALDARARARVTALIERFDAAWSRFRGDSTVRRLAEAGGTAPEPPDAAAMLEAFGALSTATAGAVSPLVGGALEARGYDPDYALVDRGPVPAPRDWRSLLHWGGGLLRLDAPAVIDVGALGKGRLVDLVLAEVIGAIGAHPAVIDAGGDIAVRGIPQRIGLEHPYDTRRAIGVWEVRDAALCASAVNRRAWGDGLHHVLDARTGEPVRAVAATWAVADTAMRADAIATALFFDGGEALAHEWGVSWVRMLTDGRVEWSPGCTADLFTGR</sequence>
<evidence type="ECO:0000256" key="5">
    <source>
        <dbReference type="ARBA" id="ARBA00022679"/>
    </source>
</evidence>
<dbReference type="InterPro" id="IPR024932">
    <property type="entry name" value="ApbE"/>
</dbReference>
<accession>A0A7D4TG30</accession>
<evidence type="ECO:0000313" key="12">
    <source>
        <dbReference type="Proteomes" id="UP000502498"/>
    </source>
</evidence>
<evidence type="ECO:0000256" key="6">
    <source>
        <dbReference type="ARBA" id="ARBA00022723"/>
    </source>
</evidence>
<proteinExistence type="predicted"/>
<keyword evidence="4" id="KW-0285">Flavoprotein</keyword>
<comment type="catalytic activity">
    <reaction evidence="10">
        <text>L-threonyl-[protein] + FAD = FMN-L-threonyl-[protein] + AMP + H(+)</text>
        <dbReference type="Rhea" id="RHEA:36847"/>
        <dbReference type="Rhea" id="RHEA-COMP:11060"/>
        <dbReference type="Rhea" id="RHEA-COMP:11061"/>
        <dbReference type="ChEBI" id="CHEBI:15378"/>
        <dbReference type="ChEBI" id="CHEBI:30013"/>
        <dbReference type="ChEBI" id="CHEBI:57692"/>
        <dbReference type="ChEBI" id="CHEBI:74257"/>
        <dbReference type="ChEBI" id="CHEBI:456215"/>
        <dbReference type="EC" id="2.7.1.180"/>
    </reaction>
</comment>
<evidence type="ECO:0000256" key="8">
    <source>
        <dbReference type="ARBA" id="ARBA00022842"/>
    </source>
</evidence>
<keyword evidence="7" id="KW-0274">FAD</keyword>
<dbReference type="Pfam" id="PF02424">
    <property type="entry name" value="ApbE"/>
    <property type="match status" value="1"/>
</dbReference>
<evidence type="ECO:0000256" key="2">
    <source>
        <dbReference type="ARBA" id="ARBA00011955"/>
    </source>
</evidence>
<organism evidence="11 12">
    <name type="scientific">Microbacterium hominis</name>
    <dbReference type="NCBI Taxonomy" id="162426"/>
    <lineage>
        <taxon>Bacteria</taxon>
        <taxon>Bacillati</taxon>
        <taxon>Actinomycetota</taxon>
        <taxon>Actinomycetes</taxon>
        <taxon>Micrococcales</taxon>
        <taxon>Microbacteriaceae</taxon>
        <taxon>Microbacterium</taxon>
    </lineage>
</organism>
<evidence type="ECO:0000256" key="4">
    <source>
        <dbReference type="ARBA" id="ARBA00022630"/>
    </source>
</evidence>
<evidence type="ECO:0000313" key="11">
    <source>
        <dbReference type="EMBL" id="QKJ19021.1"/>
    </source>
</evidence>
<keyword evidence="6" id="KW-0479">Metal-binding</keyword>
<dbReference type="PANTHER" id="PTHR30040:SF2">
    <property type="entry name" value="FAD:PROTEIN FMN TRANSFERASE"/>
    <property type="match status" value="1"/>
</dbReference>
<dbReference type="Proteomes" id="UP000502498">
    <property type="component" value="Chromosome"/>
</dbReference>
<name>A0A7D4TG30_9MICO</name>
<dbReference type="EC" id="2.7.1.180" evidence="2"/>
<keyword evidence="5 11" id="KW-0808">Transferase</keyword>